<evidence type="ECO:0000259" key="5">
    <source>
        <dbReference type="Pfam" id="PF04542"/>
    </source>
</evidence>
<dbReference type="PANTHER" id="PTHR43133">
    <property type="entry name" value="RNA POLYMERASE ECF-TYPE SIGMA FACTO"/>
    <property type="match status" value="1"/>
</dbReference>
<dbReference type="InterPro" id="IPR014284">
    <property type="entry name" value="RNA_pol_sigma-70_dom"/>
</dbReference>
<evidence type="ECO:0000256" key="1">
    <source>
        <dbReference type="ARBA" id="ARBA00010641"/>
    </source>
</evidence>
<dbReference type="InterPro" id="IPR013325">
    <property type="entry name" value="RNA_pol_sigma_r2"/>
</dbReference>
<keyword evidence="8" id="KW-1185">Reference proteome</keyword>
<dbReference type="InterPro" id="IPR007627">
    <property type="entry name" value="RNA_pol_sigma70_r2"/>
</dbReference>
<evidence type="ECO:0000256" key="2">
    <source>
        <dbReference type="ARBA" id="ARBA00023015"/>
    </source>
</evidence>
<dbReference type="GO" id="GO:0016987">
    <property type="term" value="F:sigma factor activity"/>
    <property type="evidence" value="ECO:0007669"/>
    <property type="project" value="UniProtKB-KW"/>
</dbReference>
<dbReference type="PANTHER" id="PTHR43133:SF62">
    <property type="entry name" value="RNA POLYMERASE SIGMA FACTOR SIGZ"/>
    <property type="match status" value="1"/>
</dbReference>
<dbReference type="SUPFAM" id="SSF88946">
    <property type="entry name" value="Sigma2 domain of RNA polymerase sigma factors"/>
    <property type="match status" value="1"/>
</dbReference>
<dbReference type="GO" id="GO:0006352">
    <property type="term" value="P:DNA-templated transcription initiation"/>
    <property type="evidence" value="ECO:0007669"/>
    <property type="project" value="InterPro"/>
</dbReference>
<sequence>MSERTAPGREVGLLARIRVGDECALAAVYDDYAPLVYGVARRVTRDEQLARDVCQEVFTYLWEFPEKVDLTRGPLRAFLAMIAHRRAVDEVRRSERRSRAETSSVELDVADDANGPETDVVDSAAARWRDERLAAVLDLLPEDQCAALRLAYFDGLTYLQVATRLGIPEGTAKSRLRLALARLRTLLDPEFRAVI</sequence>
<dbReference type="AlphaFoldDB" id="A0A5B1L8B8"/>
<keyword evidence="3" id="KW-0731">Sigma factor</keyword>
<dbReference type="InterPro" id="IPR013324">
    <property type="entry name" value="RNA_pol_sigma_r3/r4-like"/>
</dbReference>
<dbReference type="CDD" id="cd06171">
    <property type="entry name" value="Sigma70_r4"/>
    <property type="match status" value="1"/>
</dbReference>
<dbReference type="NCBIfam" id="TIGR02937">
    <property type="entry name" value="sigma70-ECF"/>
    <property type="match status" value="1"/>
</dbReference>
<dbReference type="RefSeq" id="WP_149730205.1">
    <property type="nucleotide sequence ID" value="NZ_VUJV01000008.1"/>
</dbReference>
<organism evidence="7 8">
    <name type="scientific">Nocardioides humilatus</name>
    <dbReference type="NCBI Taxonomy" id="2607660"/>
    <lineage>
        <taxon>Bacteria</taxon>
        <taxon>Bacillati</taxon>
        <taxon>Actinomycetota</taxon>
        <taxon>Actinomycetes</taxon>
        <taxon>Propionibacteriales</taxon>
        <taxon>Nocardioidaceae</taxon>
        <taxon>Nocardioides</taxon>
    </lineage>
</organism>
<dbReference type="InterPro" id="IPR013249">
    <property type="entry name" value="RNA_pol_sigma70_r4_t2"/>
</dbReference>
<dbReference type="Pfam" id="PF04542">
    <property type="entry name" value="Sigma70_r2"/>
    <property type="match status" value="1"/>
</dbReference>
<name>A0A5B1L8B8_9ACTN</name>
<protein>
    <submittedName>
        <fullName evidence="7">Sigma-70 family RNA polymerase sigma factor</fullName>
    </submittedName>
</protein>
<gene>
    <name evidence="7" type="ORF">F0U44_20345</name>
</gene>
<dbReference type="InterPro" id="IPR039425">
    <property type="entry name" value="RNA_pol_sigma-70-like"/>
</dbReference>
<comment type="caution">
    <text evidence="7">The sequence shown here is derived from an EMBL/GenBank/DDBJ whole genome shotgun (WGS) entry which is preliminary data.</text>
</comment>
<keyword evidence="4" id="KW-0804">Transcription</keyword>
<evidence type="ECO:0000259" key="6">
    <source>
        <dbReference type="Pfam" id="PF08281"/>
    </source>
</evidence>
<dbReference type="Gene3D" id="1.10.10.10">
    <property type="entry name" value="Winged helix-like DNA-binding domain superfamily/Winged helix DNA-binding domain"/>
    <property type="match status" value="1"/>
</dbReference>
<evidence type="ECO:0000313" key="8">
    <source>
        <dbReference type="Proteomes" id="UP000325003"/>
    </source>
</evidence>
<dbReference type="Pfam" id="PF08281">
    <property type="entry name" value="Sigma70_r4_2"/>
    <property type="match status" value="1"/>
</dbReference>
<feature type="domain" description="RNA polymerase sigma-70 region 2" evidence="5">
    <location>
        <begin position="29"/>
        <end position="96"/>
    </location>
</feature>
<evidence type="ECO:0000256" key="3">
    <source>
        <dbReference type="ARBA" id="ARBA00023082"/>
    </source>
</evidence>
<dbReference type="Proteomes" id="UP000325003">
    <property type="component" value="Unassembled WGS sequence"/>
</dbReference>
<proteinExistence type="inferred from homology"/>
<dbReference type="EMBL" id="VUJV01000008">
    <property type="protein sequence ID" value="KAA1415979.1"/>
    <property type="molecule type" value="Genomic_DNA"/>
</dbReference>
<feature type="domain" description="RNA polymerase sigma factor 70 region 4 type 2" evidence="6">
    <location>
        <begin position="131"/>
        <end position="183"/>
    </location>
</feature>
<dbReference type="GO" id="GO:0003677">
    <property type="term" value="F:DNA binding"/>
    <property type="evidence" value="ECO:0007669"/>
    <property type="project" value="InterPro"/>
</dbReference>
<dbReference type="InterPro" id="IPR036388">
    <property type="entry name" value="WH-like_DNA-bd_sf"/>
</dbReference>
<comment type="similarity">
    <text evidence="1">Belongs to the sigma-70 factor family. ECF subfamily.</text>
</comment>
<evidence type="ECO:0000256" key="4">
    <source>
        <dbReference type="ARBA" id="ARBA00023163"/>
    </source>
</evidence>
<reference evidence="7 8" key="2">
    <citation type="submission" date="2019-09" db="EMBL/GenBank/DDBJ databases">
        <authorList>
            <person name="Jin C."/>
        </authorList>
    </citation>
    <scope>NUCLEOTIDE SEQUENCE [LARGE SCALE GENOMIC DNA]</scope>
    <source>
        <strain evidence="7 8">BN130099</strain>
    </source>
</reference>
<accession>A0A5B1L8B8</accession>
<evidence type="ECO:0000313" key="7">
    <source>
        <dbReference type="EMBL" id="KAA1415979.1"/>
    </source>
</evidence>
<dbReference type="Gene3D" id="1.10.1740.10">
    <property type="match status" value="1"/>
</dbReference>
<keyword evidence="2" id="KW-0805">Transcription regulation</keyword>
<dbReference type="SUPFAM" id="SSF88659">
    <property type="entry name" value="Sigma3 and sigma4 domains of RNA polymerase sigma factors"/>
    <property type="match status" value="1"/>
</dbReference>
<reference evidence="7 8" key="1">
    <citation type="submission" date="2019-09" db="EMBL/GenBank/DDBJ databases">
        <title>Nocardioides panacisoli sp. nov., isolated from the soil of a ginseng field.</title>
        <authorList>
            <person name="Cho C."/>
        </authorList>
    </citation>
    <scope>NUCLEOTIDE SEQUENCE [LARGE SCALE GENOMIC DNA]</scope>
    <source>
        <strain evidence="7 8">BN130099</strain>
    </source>
</reference>